<feature type="region of interest" description="Disordered" evidence="1">
    <location>
        <begin position="205"/>
        <end position="234"/>
    </location>
</feature>
<sequence length="234" mass="25655">MGENPLQLKPTKLAQEPLSMGDLTPQVHQLLMLLLMAESRPLDATMLKLVAKSLQLLLSISKPKPPYATKPLQLFVADPAPLKSLLVVMTDGVHGRIEVGGRDQVSSTVTRRHDDEVHITDGEDHSDDGDAHDDEAQSDGGDAHDDDTVVVELSDGEYEGRPGEPYYDQSGIQVVEMAWTPTTIPLAFVRGDYRRVLVVTRRDERTAHQVSEQNSLQDSESSDSIYVPSSSGSE</sequence>
<keyword evidence="3" id="KW-1185">Reference proteome</keyword>
<feature type="compositionally biased region" description="Acidic residues" evidence="1">
    <location>
        <begin position="124"/>
        <end position="137"/>
    </location>
</feature>
<accession>V9FN73</accession>
<dbReference type="EMBL" id="ANIZ01000835">
    <property type="protein sequence ID" value="ETI52253.1"/>
    <property type="molecule type" value="Genomic_DNA"/>
</dbReference>
<comment type="caution">
    <text evidence="2">The sequence shown here is derived from an EMBL/GenBank/DDBJ whole genome shotgun (WGS) entry which is preliminary data.</text>
</comment>
<evidence type="ECO:0000313" key="2">
    <source>
        <dbReference type="EMBL" id="ETI52253.1"/>
    </source>
</evidence>
<feature type="compositionally biased region" description="Basic and acidic residues" evidence="1">
    <location>
        <begin position="111"/>
        <end position="123"/>
    </location>
</feature>
<organism evidence="2 3">
    <name type="scientific">Phytophthora nicotianae P1569</name>
    <dbReference type="NCBI Taxonomy" id="1317065"/>
    <lineage>
        <taxon>Eukaryota</taxon>
        <taxon>Sar</taxon>
        <taxon>Stramenopiles</taxon>
        <taxon>Oomycota</taxon>
        <taxon>Peronosporomycetes</taxon>
        <taxon>Peronosporales</taxon>
        <taxon>Peronosporaceae</taxon>
        <taxon>Phytophthora</taxon>
    </lineage>
</organism>
<dbReference type="OrthoDB" id="10674311at2759"/>
<evidence type="ECO:0000256" key="1">
    <source>
        <dbReference type="SAM" id="MobiDB-lite"/>
    </source>
</evidence>
<reference evidence="2 3" key="1">
    <citation type="submission" date="2013-11" db="EMBL/GenBank/DDBJ databases">
        <title>The Genome Sequence of Phytophthora parasitica P1569.</title>
        <authorList>
            <consortium name="The Broad Institute Genomics Platform"/>
            <person name="Russ C."/>
            <person name="Tyler B."/>
            <person name="Panabieres F."/>
            <person name="Shan W."/>
            <person name="Tripathy S."/>
            <person name="Grunwald N."/>
            <person name="Machado M."/>
            <person name="Johnson C.S."/>
            <person name="Arredondo F."/>
            <person name="Hong C."/>
            <person name="Coffey M."/>
            <person name="Young S.K."/>
            <person name="Zeng Q."/>
            <person name="Gargeya S."/>
            <person name="Fitzgerald M."/>
            <person name="Abouelleil A."/>
            <person name="Alvarado L."/>
            <person name="Chapman S.B."/>
            <person name="Gainer-Dewar J."/>
            <person name="Goldberg J."/>
            <person name="Griggs A."/>
            <person name="Gujja S."/>
            <person name="Hansen M."/>
            <person name="Howarth C."/>
            <person name="Imamovic A."/>
            <person name="Ireland A."/>
            <person name="Larimer J."/>
            <person name="McCowan C."/>
            <person name="Murphy C."/>
            <person name="Pearson M."/>
            <person name="Poon T.W."/>
            <person name="Priest M."/>
            <person name="Roberts A."/>
            <person name="Saif S."/>
            <person name="Shea T."/>
            <person name="Sykes S."/>
            <person name="Wortman J."/>
            <person name="Nusbaum C."/>
            <person name="Birren B."/>
        </authorList>
    </citation>
    <scope>NUCLEOTIDE SEQUENCE [LARGE SCALE GENOMIC DNA]</scope>
    <source>
        <strain evidence="2 3">P1569</strain>
    </source>
</reference>
<proteinExistence type="predicted"/>
<dbReference type="AlphaFoldDB" id="V9FN73"/>
<name>V9FN73_PHYNI</name>
<evidence type="ECO:0000313" key="3">
    <source>
        <dbReference type="Proteomes" id="UP000018721"/>
    </source>
</evidence>
<feature type="compositionally biased region" description="Polar residues" evidence="1">
    <location>
        <begin position="208"/>
        <end position="234"/>
    </location>
</feature>
<protein>
    <submittedName>
        <fullName evidence="2">Uncharacterized protein</fullName>
    </submittedName>
</protein>
<gene>
    <name evidence="2" type="ORF">F443_04577</name>
</gene>
<dbReference type="HOGENOM" id="CLU_1187016_0_0_1"/>
<dbReference type="Proteomes" id="UP000018721">
    <property type="component" value="Unassembled WGS sequence"/>
</dbReference>
<feature type="region of interest" description="Disordered" evidence="1">
    <location>
        <begin position="99"/>
        <end position="147"/>
    </location>
</feature>